<evidence type="ECO:0008006" key="3">
    <source>
        <dbReference type="Google" id="ProtNLM"/>
    </source>
</evidence>
<proteinExistence type="predicted"/>
<accession>A0ABP8HZD3</accession>
<dbReference type="Proteomes" id="UP001501153">
    <property type="component" value="Unassembled WGS sequence"/>
</dbReference>
<name>A0ABP8HZD3_9BACT</name>
<sequence>MPLLETNAVALDYLEYQYRTDLEVLVGRWLRQPTEEELRIGYHRLLEAAETFEARLWLIDARRRNHANQQATPWMVETFFPLLGERLGPPVNLAFLFMPSHLKDLEQDVKVPPLTYFDGRPYRVQRFVEEQAAMHWLGTCRTFGPGL</sequence>
<reference evidence="2" key="1">
    <citation type="journal article" date="2019" name="Int. J. Syst. Evol. Microbiol.">
        <title>The Global Catalogue of Microorganisms (GCM) 10K type strain sequencing project: providing services to taxonomists for standard genome sequencing and annotation.</title>
        <authorList>
            <consortium name="The Broad Institute Genomics Platform"/>
            <consortium name="The Broad Institute Genome Sequencing Center for Infectious Disease"/>
            <person name="Wu L."/>
            <person name="Ma J."/>
        </authorList>
    </citation>
    <scope>NUCLEOTIDE SEQUENCE [LARGE SCALE GENOMIC DNA]</scope>
    <source>
        <strain evidence="2">JCM 17923</strain>
    </source>
</reference>
<comment type="caution">
    <text evidence="1">The sequence shown here is derived from an EMBL/GenBank/DDBJ whole genome shotgun (WGS) entry which is preliminary data.</text>
</comment>
<keyword evidence="2" id="KW-1185">Reference proteome</keyword>
<dbReference type="RefSeq" id="WP_345233265.1">
    <property type="nucleotide sequence ID" value="NZ_BAABGZ010000008.1"/>
</dbReference>
<dbReference type="EMBL" id="BAABGZ010000008">
    <property type="protein sequence ID" value="GAA4348051.1"/>
    <property type="molecule type" value="Genomic_DNA"/>
</dbReference>
<organism evidence="1 2">
    <name type="scientific">Hymenobacter saemangeumensis</name>
    <dbReference type="NCBI Taxonomy" id="1084522"/>
    <lineage>
        <taxon>Bacteria</taxon>
        <taxon>Pseudomonadati</taxon>
        <taxon>Bacteroidota</taxon>
        <taxon>Cytophagia</taxon>
        <taxon>Cytophagales</taxon>
        <taxon>Hymenobacteraceae</taxon>
        <taxon>Hymenobacter</taxon>
    </lineage>
</organism>
<protein>
    <recommendedName>
        <fullName evidence="3">STAS/SEC14 domain-containing protein</fullName>
    </recommendedName>
</protein>
<gene>
    <name evidence="1" type="ORF">GCM10023185_03600</name>
</gene>
<evidence type="ECO:0000313" key="1">
    <source>
        <dbReference type="EMBL" id="GAA4348051.1"/>
    </source>
</evidence>
<evidence type="ECO:0000313" key="2">
    <source>
        <dbReference type="Proteomes" id="UP001501153"/>
    </source>
</evidence>